<dbReference type="InterPro" id="IPR001845">
    <property type="entry name" value="HTH_ArsR_DNA-bd_dom"/>
</dbReference>
<comment type="caution">
    <text evidence="5">The sequence shown here is derived from an EMBL/GenBank/DDBJ whole genome shotgun (WGS) entry which is preliminary data.</text>
</comment>
<dbReference type="GO" id="GO:0003700">
    <property type="term" value="F:DNA-binding transcription factor activity"/>
    <property type="evidence" value="ECO:0007669"/>
    <property type="project" value="InterPro"/>
</dbReference>
<keyword evidence="1" id="KW-0805">Transcription regulation</keyword>
<dbReference type="PRINTS" id="PR00778">
    <property type="entry name" value="HTHARSR"/>
</dbReference>
<dbReference type="GO" id="GO:0003677">
    <property type="term" value="F:DNA binding"/>
    <property type="evidence" value="ECO:0007669"/>
    <property type="project" value="UniProtKB-KW"/>
</dbReference>
<dbReference type="Proteomes" id="UP000034050">
    <property type="component" value="Unassembled WGS sequence"/>
</dbReference>
<dbReference type="SMART" id="SM00418">
    <property type="entry name" value="HTH_ARSR"/>
    <property type="match status" value="1"/>
</dbReference>
<gene>
    <name evidence="5" type="ORF">UV61_C0009G0019</name>
</gene>
<keyword evidence="2" id="KW-0238">DNA-binding</keyword>
<feature type="domain" description="HTH arsR-type" evidence="4">
    <location>
        <begin position="1"/>
        <end position="95"/>
    </location>
</feature>
<dbReference type="EMBL" id="LCFD01000009">
    <property type="protein sequence ID" value="KKS86492.1"/>
    <property type="molecule type" value="Genomic_DNA"/>
</dbReference>
<proteinExistence type="predicted"/>
<dbReference type="InterPro" id="IPR051011">
    <property type="entry name" value="Metal_resp_trans_reg"/>
</dbReference>
<name>A0A0G1CLV9_9BACT</name>
<dbReference type="PROSITE" id="PS50987">
    <property type="entry name" value="HTH_ARSR_2"/>
    <property type="match status" value="1"/>
</dbReference>
<dbReference type="Gene3D" id="1.10.10.10">
    <property type="entry name" value="Winged helix-like DNA-binding domain superfamily/Winged helix DNA-binding domain"/>
    <property type="match status" value="1"/>
</dbReference>
<reference evidence="5 6" key="1">
    <citation type="journal article" date="2015" name="Nature">
        <title>rRNA introns, odd ribosomes, and small enigmatic genomes across a large radiation of phyla.</title>
        <authorList>
            <person name="Brown C.T."/>
            <person name="Hug L.A."/>
            <person name="Thomas B.C."/>
            <person name="Sharon I."/>
            <person name="Castelle C.J."/>
            <person name="Singh A."/>
            <person name="Wilkins M.J."/>
            <person name="Williams K.H."/>
            <person name="Banfield J.F."/>
        </authorList>
    </citation>
    <scope>NUCLEOTIDE SEQUENCE [LARGE SCALE GENOMIC DNA]</scope>
</reference>
<dbReference type="PANTHER" id="PTHR43132:SF6">
    <property type="entry name" value="HTH-TYPE TRANSCRIPTIONAL REPRESSOR CZRA"/>
    <property type="match status" value="1"/>
</dbReference>
<dbReference type="PANTHER" id="PTHR43132">
    <property type="entry name" value="ARSENICAL RESISTANCE OPERON REPRESSOR ARSR-RELATED"/>
    <property type="match status" value="1"/>
</dbReference>
<dbReference type="STRING" id="1618446.UV61_C0009G0019"/>
<evidence type="ECO:0000256" key="1">
    <source>
        <dbReference type="ARBA" id="ARBA00023015"/>
    </source>
</evidence>
<evidence type="ECO:0000256" key="2">
    <source>
        <dbReference type="ARBA" id="ARBA00023125"/>
    </source>
</evidence>
<evidence type="ECO:0000313" key="5">
    <source>
        <dbReference type="EMBL" id="KKS86492.1"/>
    </source>
</evidence>
<keyword evidence="3" id="KW-0804">Transcription</keyword>
<accession>A0A0G1CLV9</accession>
<dbReference type="Pfam" id="PF01022">
    <property type="entry name" value="HTH_5"/>
    <property type="match status" value="1"/>
</dbReference>
<evidence type="ECO:0000256" key="3">
    <source>
        <dbReference type="ARBA" id="ARBA00023163"/>
    </source>
</evidence>
<dbReference type="AlphaFoldDB" id="A0A0G1CLV9"/>
<dbReference type="InterPro" id="IPR036390">
    <property type="entry name" value="WH_DNA-bd_sf"/>
</dbReference>
<dbReference type="InterPro" id="IPR011991">
    <property type="entry name" value="ArsR-like_HTH"/>
</dbReference>
<protein>
    <submittedName>
        <fullName evidence="5">Transcriptional regulator, ArsR</fullName>
    </submittedName>
</protein>
<organism evidence="5 6">
    <name type="scientific">Candidatus Gottesmanbacteria bacterium GW2011_GWB1_43_11</name>
    <dbReference type="NCBI Taxonomy" id="1618446"/>
    <lineage>
        <taxon>Bacteria</taxon>
        <taxon>Candidatus Gottesmaniibacteriota</taxon>
    </lineage>
</organism>
<dbReference type="CDD" id="cd00090">
    <property type="entry name" value="HTH_ARSR"/>
    <property type="match status" value="1"/>
</dbReference>
<evidence type="ECO:0000259" key="4">
    <source>
        <dbReference type="PROSITE" id="PS50987"/>
    </source>
</evidence>
<dbReference type="SUPFAM" id="SSF46785">
    <property type="entry name" value="Winged helix' DNA-binding domain"/>
    <property type="match status" value="1"/>
</dbReference>
<dbReference type="NCBIfam" id="NF033788">
    <property type="entry name" value="HTH_metalloreg"/>
    <property type="match status" value="1"/>
</dbReference>
<evidence type="ECO:0000313" key="6">
    <source>
        <dbReference type="Proteomes" id="UP000034050"/>
    </source>
</evidence>
<dbReference type="InterPro" id="IPR036388">
    <property type="entry name" value="WH-like_DNA-bd_sf"/>
</dbReference>
<sequence length="97" mass="11026">MLKITYCQNCMHILADKTRAKILASLAQTSPQTAGQIVAQFHLRQPTISHHLQVLRDADFIRSQKKSNQVYYSINLNCHKNPQAKCLLLQPSTQLPL</sequence>